<organism evidence="9 10">
    <name type="scientific">Carboxydichorda subterranea</name>
    <dbReference type="NCBI Taxonomy" id="3109565"/>
    <lineage>
        <taxon>Bacteria</taxon>
        <taxon>Bacillati</taxon>
        <taxon>Bacillota</taxon>
        <taxon>Limnochordia</taxon>
        <taxon>Limnochordales</taxon>
        <taxon>Geochordaceae</taxon>
        <taxon>Carboxydichorda</taxon>
    </lineage>
</organism>
<dbReference type="GO" id="GO:0042286">
    <property type="term" value="F:glutamate-1-semialdehyde 2,1-aminomutase activity"/>
    <property type="evidence" value="ECO:0007669"/>
    <property type="project" value="UniProtKB-EC"/>
</dbReference>
<evidence type="ECO:0000256" key="2">
    <source>
        <dbReference type="ARBA" id="ARBA00001933"/>
    </source>
</evidence>
<dbReference type="Gene3D" id="3.40.640.10">
    <property type="entry name" value="Type I PLP-dependent aspartate aminotransferase-like (Major domain)"/>
    <property type="match status" value="1"/>
</dbReference>
<evidence type="ECO:0000256" key="4">
    <source>
        <dbReference type="ARBA" id="ARBA00008981"/>
    </source>
</evidence>
<comment type="cofactor">
    <cofactor evidence="2 8">
        <name>pyridoxal 5'-phosphate</name>
        <dbReference type="ChEBI" id="CHEBI:597326"/>
    </cofactor>
</comment>
<comment type="catalytic activity">
    <reaction evidence="1 8">
        <text>(S)-4-amino-5-oxopentanoate = 5-aminolevulinate</text>
        <dbReference type="Rhea" id="RHEA:14265"/>
        <dbReference type="ChEBI" id="CHEBI:57501"/>
        <dbReference type="ChEBI" id="CHEBI:356416"/>
        <dbReference type="EC" id="5.4.3.8"/>
    </reaction>
</comment>
<dbReference type="InterPro" id="IPR015421">
    <property type="entry name" value="PyrdxlP-dep_Trfase_major"/>
</dbReference>
<gene>
    <name evidence="8 9" type="primary">hemL</name>
    <name evidence="9" type="ORF">U7230_12085</name>
</gene>
<dbReference type="SUPFAM" id="SSF53383">
    <property type="entry name" value="PLP-dependent transferases"/>
    <property type="match status" value="1"/>
</dbReference>
<dbReference type="PANTHER" id="PTHR43713:SF3">
    <property type="entry name" value="GLUTAMATE-1-SEMIALDEHYDE 2,1-AMINOMUTASE 1, CHLOROPLASTIC-RELATED"/>
    <property type="match status" value="1"/>
</dbReference>
<keyword evidence="6 8" id="KW-0413">Isomerase</keyword>
<feature type="modified residue" description="N6-(pyridoxal phosphate)lysine" evidence="8">
    <location>
        <position position="279"/>
    </location>
</feature>
<keyword evidence="10" id="KW-1185">Reference proteome</keyword>
<dbReference type="RefSeq" id="WP_324716089.1">
    <property type="nucleotide sequence ID" value="NZ_CP141615.1"/>
</dbReference>
<evidence type="ECO:0000256" key="7">
    <source>
        <dbReference type="ARBA" id="ARBA00023244"/>
    </source>
</evidence>
<dbReference type="NCBIfam" id="NF000818">
    <property type="entry name" value="PRK00062.1"/>
    <property type="match status" value="1"/>
</dbReference>
<protein>
    <recommendedName>
        <fullName evidence="8">Glutamate-1-semialdehyde 2,1-aminomutase</fullName>
        <shortName evidence="8">GSA</shortName>
        <ecNumber evidence="8">5.4.3.8</ecNumber>
    </recommendedName>
    <alternativeName>
        <fullName evidence="8">Glutamate-1-semialdehyde aminotransferase</fullName>
        <shortName evidence="8">GSA-AT</shortName>
    </alternativeName>
</protein>
<dbReference type="PANTHER" id="PTHR43713">
    <property type="entry name" value="GLUTAMATE-1-SEMIALDEHYDE 2,1-AMINOMUTASE"/>
    <property type="match status" value="1"/>
</dbReference>
<dbReference type="NCBIfam" id="TIGR00713">
    <property type="entry name" value="hemL"/>
    <property type="match status" value="1"/>
</dbReference>
<name>A0ABZ1BVL8_9FIRM</name>
<comment type="pathway">
    <text evidence="3">Porphyrin-containing compound metabolism; protoporphyrin-IX biosynthesis; 5-aminolevulinate from L-glutamyl-tRNA(Glu): step 2/2.</text>
</comment>
<dbReference type="InterPro" id="IPR004639">
    <property type="entry name" value="4pyrrol_synth_GluAld_NH2Trfase"/>
</dbReference>
<evidence type="ECO:0000256" key="1">
    <source>
        <dbReference type="ARBA" id="ARBA00001579"/>
    </source>
</evidence>
<dbReference type="Proteomes" id="UP001332192">
    <property type="component" value="Chromosome"/>
</dbReference>
<sequence>METPQWWERARRVMPGGVNSPVRAFRAVGGTPVFAARGEGPYVWDVSGRRYVDLVQSWGALILGHAHPAVVEAVQRAAASGTSFGMPTTAEVELAELIASALPSVEMVRLVNSGTEAVMSAVRLSRAATGRRYVVKFEGCYHGHSDAMLVKAGSGAALYSAGGGAAPTWAGATSVSPASPGVSPGAAGETLLARYNHLEDVEALFSRWGQEIAAVIVEPVAANMGVVLPKPGFLEGLRAITRRNGSLLIFDEVITGFRVGWSGAQGRFGVQPDLTCLGKIMGGGLPAGAYAGRRELMELVAPQGPVYQAGTLSGNPIAVAAGLATLRELQREEGIYECLEARARRLADGLRQAAKEAGACVSVVQVGAMLGLSFRAQAPQDFTEAQEGDAGAYARFFHAMLERGVHLAPAMLEAIFLSTAHDERVTGEVTEAARAAFAAAAG</sequence>
<proteinExistence type="inferred from homology"/>
<comment type="similarity">
    <text evidence="4 8">Belongs to the class-III pyridoxal-phosphate-dependent aminotransferase family. HemL subfamily.</text>
</comment>
<dbReference type="InterPro" id="IPR015424">
    <property type="entry name" value="PyrdxlP-dep_Trfase"/>
</dbReference>
<dbReference type="CDD" id="cd00610">
    <property type="entry name" value="OAT_like"/>
    <property type="match status" value="1"/>
</dbReference>
<dbReference type="PROSITE" id="PS00600">
    <property type="entry name" value="AA_TRANSFER_CLASS_3"/>
    <property type="match status" value="1"/>
</dbReference>
<comment type="subunit">
    <text evidence="8">Homodimer.</text>
</comment>
<keyword evidence="7 8" id="KW-0627">Porphyrin biosynthesis</keyword>
<evidence type="ECO:0000256" key="6">
    <source>
        <dbReference type="ARBA" id="ARBA00023235"/>
    </source>
</evidence>
<dbReference type="InterPro" id="IPR015422">
    <property type="entry name" value="PyrdxlP-dep_Trfase_small"/>
</dbReference>
<evidence type="ECO:0000313" key="9">
    <source>
        <dbReference type="EMBL" id="WRP16817.1"/>
    </source>
</evidence>
<dbReference type="InterPro" id="IPR049704">
    <property type="entry name" value="Aminotrans_3_PPA_site"/>
</dbReference>
<keyword evidence="8" id="KW-0963">Cytoplasm</keyword>
<dbReference type="EMBL" id="CP141615">
    <property type="protein sequence ID" value="WRP16817.1"/>
    <property type="molecule type" value="Genomic_DNA"/>
</dbReference>
<dbReference type="HAMAP" id="MF_00375">
    <property type="entry name" value="HemL_aminotrans_3"/>
    <property type="match status" value="1"/>
</dbReference>
<dbReference type="InterPro" id="IPR005814">
    <property type="entry name" value="Aminotrans_3"/>
</dbReference>
<keyword evidence="5 8" id="KW-0663">Pyridoxal phosphate</keyword>
<dbReference type="Pfam" id="PF00202">
    <property type="entry name" value="Aminotran_3"/>
    <property type="match status" value="1"/>
</dbReference>
<evidence type="ECO:0000256" key="5">
    <source>
        <dbReference type="ARBA" id="ARBA00022898"/>
    </source>
</evidence>
<evidence type="ECO:0000256" key="8">
    <source>
        <dbReference type="HAMAP-Rule" id="MF_00375"/>
    </source>
</evidence>
<comment type="subcellular location">
    <subcellularLocation>
        <location evidence="8">Cytoplasm</location>
    </subcellularLocation>
</comment>
<dbReference type="EC" id="5.4.3.8" evidence="8"/>
<evidence type="ECO:0000256" key="3">
    <source>
        <dbReference type="ARBA" id="ARBA00004819"/>
    </source>
</evidence>
<dbReference type="Gene3D" id="3.90.1150.10">
    <property type="entry name" value="Aspartate Aminotransferase, domain 1"/>
    <property type="match status" value="1"/>
</dbReference>
<reference evidence="9 10" key="1">
    <citation type="journal article" date="2024" name="Front. Microbiol.">
        <title>Novel thermophilic genera Geochorda gen. nov. and Carboxydochorda gen. nov. from the deep terrestrial subsurface reveal the ecophysiological diversity in the class Limnochordia.</title>
        <authorList>
            <person name="Karnachuk O.V."/>
            <person name="Lukina A.P."/>
            <person name="Avakyan M.R."/>
            <person name="Kadnikov V.V."/>
            <person name="Begmatov S."/>
            <person name="Beletsky A.V."/>
            <person name="Vlasova K.G."/>
            <person name="Novikov A.A."/>
            <person name="Shcherbakova V.A."/>
            <person name="Mardanov A.V."/>
            <person name="Ravin N.V."/>
        </authorList>
    </citation>
    <scope>NUCLEOTIDE SEQUENCE [LARGE SCALE GENOMIC DNA]</scope>
    <source>
        <strain evidence="9 10">L945</strain>
    </source>
</reference>
<evidence type="ECO:0000313" key="10">
    <source>
        <dbReference type="Proteomes" id="UP001332192"/>
    </source>
</evidence>
<accession>A0ABZ1BVL8</accession>